<evidence type="ECO:0000256" key="2">
    <source>
        <dbReference type="ARBA" id="ARBA00004541"/>
    </source>
</evidence>
<evidence type="ECO:0000256" key="5">
    <source>
        <dbReference type="ARBA" id="ARBA00023329"/>
    </source>
</evidence>
<feature type="domain" description="Vps16 C-terminal" evidence="6">
    <location>
        <begin position="85"/>
        <end position="294"/>
    </location>
</feature>
<dbReference type="Gene3D" id="1.10.150.780">
    <property type="entry name" value="Vps16, C-terminal region"/>
    <property type="match status" value="1"/>
</dbReference>
<name>A0A6A4WLY3_AMPAM</name>
<dbReference type="OrthoDB" id="9977282at2759"/>
<keyword evidence="8" id="KW-1185">Reference proteome</keyword>
<protein>
    <submittedName>
        <fullName evidence="7">Spermatogenesis-defective protein 39</fullName>
    </submittedName>
</protein>
<dbReference type="InterPro" id="IPR006925">
    <property type="entry name" value="Vps16_C"/>
</dbReference>
<evidence type="ECO:0000256" key="3">
    <source>
        <dbReference type="ARBA" id="ARBA00004603"/>
    </source>
</evidence>
<dbReference type="EMBL" id="VIIS01000485">
    <property type="protein sequence ID" value="KAF0308426.1"/>
    <property type="molecule type" value="Genomic_DNA"/>
</dbReference>
<dbReference type="Proteomes" id="UP000440578">
    <property type="component" value="Unassembled WGS sequence"/>
</dbReference>
<accession>A0A6A4WLY3</accession>
<evidence type="ECO:0000256" key="1">
    <source>
        <dbReference type="ARBA" id="ARBA00004412"/>
    </source>
</evidence>
<comment type="caution">
    <text evidence="7">The sequence shown here is derived from an EMBL/GenBank/DDBJ whole genome shotgun (WGS) entry which is preliminary data.</text>
</comment>
<dbReference type="GO" id="GO:0005769">
    <property type="term" value="C:early endosome"/>
    <property type="evidence" value="ECO:0007669"/>
    <property type="project" value="UniProtKB-SubCell"/>
</dbReference>
<dbReference type="GO" id="GO:0005770">
    <property type="term" value="C:late endosome"/>
    <property type="evidence" value="ECO:0007669"/>
    <property type="project" value="UniProtKB-SubCell"/>
</dbReference>
<evidence type="ECO:0000256" key="4">
    <source>
        <dbReference type="ARBA" id="ARBA00022753"/>
    </source>
</evidence>
<comment type="subcellular location">
    <subcellularLocation>
        <location evidence="2">Cytoplasmic vesicle</location>
    </subcellularLocation>
    <subcellularLocation>
        <location evidence="1">Early endosome</location>
    </subcellularLocation>
    <subcellularLocation>
        <location evidence="3">Late endosome</location>
    </subcellularLocation>
</comment>
<dbReference type="GO" id="GO:0099023">
    <property type="term" value="C:vesicle tethering complex"/>
    <property type="evidence" value="ECO:0007669"/>
    <property type="project" value="UniProtKB-ARBA"/>
</dbReference>
<proteinExistence type="predicted"/>
<evidence type="ECO:0000313" key="8">
    <source>
        <dbReference type="Proteomes" id="UP000440578"/>
    </source>
</evidence>
<organism evidence="7 8">
    <name type="scientific">Amphibalanus amphitrite</name>
    <name type="common">Striped barnacle</name>
    <name type="synonym">Balanus amphitrite</name>
    <dbReference type="NCBI Taxonomy" id="1232801"/>
    <lineage>
        <taxon>Eukaryota</taxon>
        <taxon>Metazoa</taxon>
        <taxon>Ecdysozoa</taxon>
        <taxon>Arthropoda</taxon>
        <taxon>Crustacea</taxon>
        <taxon>Multicrustacea</taxon>
        <taxon>Cirripedia</taxon>
        <taxon>Thoracica</taxon>
        <taxon>Thoracicalcarea</taxon>
        <taxon>Balanomorpha</taxon>
        <taxon>Balanoidea</taxon>
        <taxon>Balanidae</taxon>
        <taxon>Amphibalaninae</taxon>
        <taxon>Amphibalanus</taxon>
    </lineage>
</organism>
<gene>
    <name evidence="7" type="primary">vipas39</name>
    <name evidence="7" type="ORF">FJT64_020318</name>
</gene>
<dbReference type="PANTHER" id="PTHR13364:SF6">
    <property type="entry name" value="SPERMATOGENESIS-DEFECTIVE PROTEIN 39 HOMOLOG"/>
    <property type="match status" value="1"/>
</dbReference>
<dbReference type="PANTHER" id="PTHR13364">
    <property type="entry name" value="DEFECTIVE SPERMATOGENESIS PROTEIN 39"/>
    <property type="match status" value="1"/>
</dbReference>
<dbReference type="Pfam" id="PF04840">
    <property type="entry name" value="Vps16_C"/>
    <property type="match status" value="1"/>
</dbReference>
<keyword evidence="4" id="KW-0967">Endosome</keyword>
<dbReference type="GO" id="GO:0007034">
    <property type="term" value="P:vacuolar transport"/>
    <property type="evidence" value="ECO:0007669"/>
    <property type="project" value="TreeGrafter"/>
</dbReference>
<evidence type="ECO:0000313" key="7">
    <source>
        <dbReference type="EMBL" id="KAF0308426.1"/>
    </source>
</evidence>
<dbReference type="InterPro" id="IPR038132">
    <property type="entry name" value="Vps16_C_sf"/>
</dbReference>
<dbReference type="AlphaFoldDB" id="A0A6A4WLY3"/>
<evidence type="ECO:0000259" key="6">
    <source>
        <dbReference type="Pfam" id="PF04840"/>
    </source>
</evidence>
<sequence>MMTSKNKKRDLFMGDEYWNESSRKVTPFDFDDDTDTDTFMTMLAAEVAFLRRRLAEAREVAPPPADTARRLALGEPCTLELYRPLAEKRQLLAETVALGDGDAVLVVVLFLKRTLKRSLFVAELRRQPVACEQYLAYLRARFSHADAADLLAMLGRVEEAAMVRYESAVRVRGGVEPQLRGLRHCLQAHLAPDPELALHTGLVRQQIDLLERQRPVEAADAPARPDLQLVGRSVLSTLHYCCLHHYSEPANHLASPAALRERHQLTERQYTWTALRARASLQAWADVQALFTSKAWFSSGKLRPVVPFEAAAEVLESFGATLETLSLYIASIDGTEKRLEHAKKFGCYKIVVDGYLSQKDRVSLEQYRATLKPHSEAHQYASDALRATVIPIC</sequence>
<reference evidence="7 8" key="1">
    <citation type="submission" date="2019-07" db="EMBL/GenBank/DDBJ databases">
        <title>Draft genome assembly of a fouling barnacle, Amphibalanus amphitrite (Darwin, 1854): The first reference genome for Thecostraca.</title>
        <authorList>
            <person name="Kim W."/>
        </authorList>
    </citation>
    <scope>NUCLEOTIDE SEQUENCE [LARGE SCALE GENOMIC DNA]</scope>
    <source>
        <strain evidence="7">SNU_AA5</strain>
        <tissue evidence="7">Soma without cirri and trophi</tissue>
    </source>
</reference>
<dbReference type="GO" id="GO:0006886">
    <property type="term" value="P:intracellular protein transport"/>
    <property type="evidence" value="ECO:0007669"/>
    <property type="project" value="InterPro"/>
</dbReference>
<keyword evidence="5" id="KW-0968">Cytoplasmic vesicle</keyword>
<dbReference type="InterPro" id="IPR040057">
    <property type="entry name" value="Spe-39"/>
</dbReference>